<dbReference type="EC" id="5.2.1.8" evidence="2"/>
<sequence>MGRLLLIFLFVWSFAFSTEKDLKLFDRIVMVVNGQPVLQSELELAMQWFGIKNKKEAAEKLIDQIIVAQAAEKSGIRVAPEEVEDAILRIAKANKMNSVEDFKKKLIEQNISFTEFKDLIKRELLIRRYIQIHLRRVLFGGIKEGKQIKLRKVRIIFLSTKDKDFKERYDFLVKNLNKDNFPQFARKYSDDPITAEKGGLLGEVRKGDLIKRLDEEIWKRKVGDIFEVPVKNGIYFVYIEDEKEKLINEQPSGEEIAEKLKKEYEIQLNKLREKAVIEYLDKSLQ</sequence>
<keyword evidence="6 7" id="KW-0413">Isomerase</keyword>
<accession>A0A285NHI0</accession>
<dbReference type="EMBL" id="OBEI01000005">
    <property type="protein sequence ID" value="SNZ08447.1"/>
    <property type="molecule type" value="Genomic_DNA"/>
</dbReference>
<dbReference type="PANTHER" id="PTHR47245:SF1">
    <property type="entry name" value="FOLDASE PROTEIN PRSA"/>
    <property type="match status" value="1"/>
</dbReference>
<evidence type="ECO:0000256" key="5">
    <source>
        <dbReference type="ARBA" id="ARBA00023110"/>
    </source>
</evidence>
<keyword evidence="4" id="KW-0574">Periplasm</keyword>
<protein>
    <recommendedName>
        <fullName evidence="2">peptidylprolyl isomerase</fullName>
        <ecNumber evidence="2">5.2.1.8</ecNumber>
    </recommendedName>
</protein>
<name>A0A285NHI0_9AQUI</name>
<keyword evidence="3" id="KW-0732">Signal</keyword>
<dbReference type="Pfam" id="PF09312">
    <property type="entry name" value="SurA_N"/>
    <property type="match status" value="1"/>
</dbReference>
<dbReference type="PANTHER" id="PTHR47245">
    <property type="entry name" value="PEPTIDYLPROLYL ISOMERASE"/>
    <property type="match status" value="1"/>
</dbReference>
<evidence type="ECO:0000256" key="7">
    <source>
        <dbReference type="PROSITE-ProRule" id="PRU00278"/>
    </source>
</evidence>
<evidence type="ECO:0000256" key="1">
    <source>
        <dbReference type="ARBA" id="ARBA00000971"/>
    </source>
</evidence>
<evidence type="ECO:0000256" key="4">
    <source>
        <dbReference type="ARBA" id="ARBA00022764"/>
    </source>
</evidence>
<dbReference type="SUPFAM" id="SSF54534">
    <property type="entry name" value="FKBP-like"/>
    <property type="match status" value="1"/>
</dbReference>
<evidence type="ECO:0000256" key="6">
    <source>
        <dbReference type="ARBA" id="ARBA00023235"/>
    </source>
</evidence>
<dbReference type="Proteomes" id="UP000219036">
    <property type="component" value="Unassembled WGS sequence"/>
</dbReference>
<dbReference type="InterPro" id="IPR000297">
    <property type="entry name" value="PPIase_PpiC"/>
</dbReference>
<dbReference type="InterPro" id="IPR046357">
    <property type="entry name" value="PPIase_dom_sf"/>
</dbReference>
<evidence type="ECO:0000313" key="9">
    <source>
        <dbReference type="EMBL" id="SNZ08447.1"/>
    </source>
</evidence>
<dbReference type="Pfam" id="PF13616">
    <property type="entry name" value="Rotamase_3"/>
    <property type="match status" value="1"/>
</dbReference>
<dbReference type="GO" id="GO:0003755">
    <property type="term" value="F:peptidyl-prolyl cis-trans isomerase activity"/>
    <property type="evidence" value="ECO:0007669"/>
    <property type="project" value="UniProtKB-KW"/>
</dbReference>
<proteinExistence type="predicted"/>
<evidence type="ECO:0000259" key="8">
    <source>
        <dbReference type="PROSITE" id="PS50198"/>
    </source>
</evidence>
<dbReference type="InterPro" id="IPR050245">
    <property type="entry name" value="PrsA_foldase"/>
</dbReference>
<keyword evidence="5 7" id="KW-0697">Rotamase</keyword>
<dbReference type="RefSeq" id="WP_180754014.1">
    <property type="nucleotide sequence ID" value="NZ_OBEI01000005.1"/>
</dbReference>
<keyword evidence="10" id="KW-1185">Reference proteome</keyword>
<dbReference type="PROSITE" id="PS50198">
    <property type="entry name" value="PPIC_PPIASE_2"/>
    <property type="match status" value="1"/>
</dbReference>
<evidence type="ECO:0000313" key="10">
    <source>
        <dbReference type="Proteomes" id="UP000219036"/>
    </source>
</evidence>
<organism evidence="9 10">
    <name type="scientific">Persephonella hydrogeniphila</name>
    <dbReference type="NCBI Taxonomy" id="198703"/>
    <lineage>
        <taxon>Bacteria</taxon>
        <taxon>Pseudomonadati</taxon>
        <taxon>Aquificota</taxon>
        <taxon>Aquificia</taxon>
        <taxon>Aquificales</taxon>
        <taxon>Hydrogenothermaceae</taxon>
        <taxon>Persephonella</taxon>
    </lineage>
</organism>
<dbReference type="AlphaFoldDB" id="A0A285NHI0"/>
<gene>
    <name evidence="9" type="ORF">SAMN06265182_1288</name>
</gene>
<evidence type="ECO:0000256" key="3">
    <source>
        <dbReference type="ARBA" id="ARBA00022729"/>
    </source>
</evidence>
<dbReference type="Gene3D" id="3.10.50.40">
    <property type="match status" value="1"/>
</dbReference>
<dbReference type="InterPro" id="IPR027304">
    <property type="entry name" value="Trigger_fact/SurA_dom_sf"/>
</dbReference>
<dbReference type="SUPFAM" id="SSF109998">
    <property type="entry name" value="Triger factor/SurA peptide-binding domain-like"/>
    <property type="match status" value="1"/>
</dbReference>
<dbReference type="InterPro" id="IPR015391">
    <property type="entry name" value="SurA_N"/>
</dbReference>
<comment type="catalytic activity">
    <reaction evidence="1">
        <text>[protein]-peptidylproline (omega=180) = [protein]-peptidylproline (omega=0)</text>
        <dbReference type="Rhea" id="RHEA:16237"/>
        <dbReference type="Rhea" id="RHEA-COMP:10747"/>
        <dbReference type="Rhea" id="RHEA-COMP:10748"/>
        <dbReference type="ChEBI" id="CHEBI:83833"/>
        <dbReference type="ChEBI" id="CHEBI:83834"/>
        <dbReference type="EC" id="5.2.1.8"/>
    </reaction>
</comment>
<evidence type="ECO:0000256" key="2">
    <source>
        <dbReference type="ARBA" id="ARBA00013194"/>
    </source>
</evidence>
<reference evidence="10" key="1">
    <citation type="submission" date="2017-09" db="EMBL/GenBank/DDBJ databases">
        <authorList>
            <person name="Varghese N."/>
            <person name="Submissions S."/>
        </authorList>
    </citation>
    <scope>NUCLEOTIDE SEQUENCE [LARGE SCALE GENOMIC DNA]</scope>
    <source>
        <strain evidence="10">DSM 15103</strain>
    </source>
</reference>
<feature type="domain" description="PpiC" evidence="8">
    <location>
        <begin position="148"/>
        <end position="243"/>
    </location>
</feature>
<dbReference type="Gene3D" id="1.10.4030.10">
    <property type="entry name" value="Porin chaperone SurA, peptide-binding domain"/>
    <property type="match status" value="1"/>
</dbReference>